<feature type="domain" description="HNH nuclease" evidence="1">
    <location>
        <begin position="303"/>
        <end position="354"/>
    </location>
</feature>
<gene>
    <name evidence="2" type="ORF">DL238_01745</name>
</gene>
<organism evidence="2 3">
    <name type="scientific">Alteriqipengyuania lutimaris</name>
    <dbReference type="NCBI Taxonomy" id="1538146"/>
    <lineage>
        <taxon>Bacteria</taxon>
        <taxon>Pseudomonadati</taxon>
        <taxon>Pseudomonadota</taxon>
        <taxon>Alphaproteobacteria</taxon>
        <taxon>Sphingomonadales</taxon>
        <taxon>Erythrobacteraceae</taxon>
        <taxon>Alteriqipengyuania</taxon>
    </lineage>
</organism>
<dbReference type="InterPro" id="IPR003615">
    <property type="entry name" value="HNH_nuc"/>
</dbReference>
<reference evidence="2 3" key="1">
    <citation type="submission" date="2018-07" db="EMBL/GenBank/DDBJ databases">
        <title>Erythrobacter nanhaiensis sp. nov., a novel member of the genus Erythrobacter isolated from the South China Sea.</title>
        <authorList>
            <person name="Chen X."/>
            <person name="Liu J."/>
        </authorList>
    </citation>
    <scope>NUCLEOTIDE SEQUENCE [LARGE SCALE GENOMIC DNA]</scope>
    <source>
        <strain evidence="2 3">S-5</strain>
    </source>
</reference>
<dbReference type="EMBL" id="QRBB01000001">
    <property type="protein sequence ID" value="RDS76455.1"/>
    <property type="molecule type" value="Genomic_DNA"/>
</dbReference>
<keyword evidence="3" id="KW-1185">Reference proteome</keyword>
<evidence type="ECO:0000313" key="3">
    <source>
        <dbReference type="Proteomes" id="UP000254101"/>
    </source>
</evidence>
<accession>A0A395LIG3</accession>
<evidence type="ECO:0000259" key="1">
    <source>
        <dbReference type="Pfam" id="PF13391"/>
    </source>
</evidence>
<comment type="caution">
    <text evidence="2">The sequence shown here is derived from an EMBL/GenBank/DDBJ whole genome shotgun (WGS) entry which is preliminary data.</text>
</comment>
<keyword evidence="2" id="KW-0255">Endonuclease</keyword>
<sequence>MKPKVTSDINDQEISSITSTGMCARLAGQNARRSTMSLIITKPVMWNREGYRRPSGVKVNTGFPREHGFGHEEWNGSDALTFREGGANYRIFHTEGVGNAPVDEAAGRTVVFMYASHHGVQELVGIAGSATCLAEDPSQRSTLAQRLRLDRLGKEAWSVPLVQQLHEFNREAFNEVWQRNLAWIPTWRCPADSFLWLSEPSPINAQKVRGTSKLLTMFGRHTEIGVAEALRMMDVVPEGSRSKSWHRIRSHIESSGEDSGARDLSAIRRRADLSKTMKQRLVDARLGQGRFRRDVETFWGEACAVSGCTVRQALRASHILPWKHGTDKQRLDGENGLLLTAELDALFDNGLISFCDDASMIIADGIGRADRALLQVPRPLRRKPSPGQRTYLADHRRRWGFEA</sequence>
<name>A0A395LIG3_9SPHN</name>
<dbReference type="Proteomes" id="UP000254101">
    <property type="component" value="Unassembled WGS sequence"/>
</dbReference>
<protein>
    <submittedName>
        <fullName evidence="2">HNH endonuclease</fullName>
    </submittedName>
</protein>
<evidence type="ECO:0000313" key="2">
    <source>
        <dbReference type="EMBL" id="RDS76455.1"/>
    </source>
</evidence>
<dbReference type="Pfam" id="PF13391">
    <property type="entry name" value="HNH_2"/>
    <property type="match status" value="1"/>
</dbReference>
<dbReference type="GO" id="GO:0004519">
    <property type="term" value="F:endonuclease activity"/>
    <property type="evidence" value="ECO:0007669"/>
    <property type="project" value="UniProtKB-KW"/>
</dbReference>
<dbReference type="AlphaFoldDB" id="A0A395LIG3"/>
<keyword evidence="2" id="KW-0378">Hydrolase</keyword>
<proteinExistence type="predicted"/>
<keyword evidence="2" id="KW-0540">Nuclease</keyword>